<evidence type="ECO:0000256" key="5">
    <source>
        <dbReference type="ARBA" id="ARBA00023125"/>
    </source>
</evidence>
<dbReference type="CDD" id="cd16321">
    <property type="entry name" value="MraZ_C"/>
    <property type="match status" value="1"/>
</dbReference>
<reference evidence="9" key="1">
    <citation type="submission" date="2020-10" db="EMBL/GenBank/DDBJ databases">
        <authorList>
            <person name="Gilroy R."/>
        </authorList>
    </citation>
    <scope>NUCLEOTIDE SEQUENCE</scope>
    <source>
        <strain evidence="9">ChiHjej13B12-12457</strain>
    </source>
</reference>
<dbReference type="PROSITE" id="PS51740">
    <property type="entry name" value="SPOVT_ABRB"/>
    <property type="match status" value="1"/>
</dbReference>
<dbReference type="GO" id="GO:0009295">
    <property type="term" value="C:nucleoid"/>
    <property type="evidence" value="ECO:0007669"/>
    <property type="project" value="UniProtKB-SubCell"/>
</dbReference>
<protein>
    <recommendedName>
        <fullName evidence="1 7">Transcriptional regulator MraZ</fullName>
    </recommendedName>
</protein>
<dbReference type="InterPro" id="IPR007159">
    <property type="entry name" value="SpoVT-AbrB_dom"/>
</dbReference>
<gene>
    <name evidence="7" type="primary">mraZ</name>
    <name evidence="9" type="ORF">IAC94_04425</name>
</gene>
<sequence>MTKFVGEYRAKTDDKGRLVFPSAFKSLMDNTQPLRLVVKKNLFAPCLDIYTYQEWERESEEIKSRLNFFNRNHAALWRGYMSGRAMVEPDGKLGRISIPRHLLDSIGVEKEVVFAGNDHKIELWARDKYEASAMPDEEFTALAEEILG</sequence>
<comment type="caution">
    <text evidence="9">The sequence shown here is derived from an EMBL/GenBank/DDBJ whole genome shotgun (WGS) entry which is preliminary data.</text>
</comment>
<dbReference type="InterPro" id="IPR038619">
    <property type="entry name" value="MraZ_sf"/>
</dbReference>
<dbReference type="EMBL" id="DVHI01000057">
    <property type="protein sequence ID" value="HIR62751.1"/>
    <property type="molecule type" value="Genomic_DNA"/>
</dbReference>
<reference evidence="9" key="2">
    <citation type="journal article" date="2021" name="PeerJ">
        <title>Extensive microbial diversity within the chicken gut microbiome revealed by metagenomics and culture.</title>
        <authorList>
            <person name="Gilroy R."/>
            <person name="Ravi A."/>
            <person name="Getino M."/>
            <person name="Pursley I."/>
            <person name="Horton D.L."/>
            <person name="Alikhan N.F."/>
            <person name="Baker D."/>
            <person name="Gharbi K."/>
            <person name="Hall N."/>
            <person name="Watson M."/>
            <person name="Adriaenssens E.M."/>
            <person name="Foster-Nyarko E."/>
            <person name="Jarju S."/>
            <person name="Secka A."/>
            <person name="Antonio M."/>
            <person name="Oren A."/>
            <person name="Chaudhuri R.R."/>
            <person name="La Ragione R."/>
            <person name="Hildebrand F."/>
            <person name="Pallen M.J."/>
        </authorList>
    </citation>
    <scope>NUCLEOTIDE SEQUENCE</scope>
    <source>
        <strain evidence="9">ChiHjej13B12-12457</strain>
    </source>
</reference>
<dbReference type="AlphaFoldDB" id="A0A9D1J6D0"/>
<evidence type="ECO:0000313" key="10">
    <source>
        <dbReference type="Proteomes" id="UP000886744"/>
    </source>
</evidence>
<evidence type="ECO:0000256" key="4">
    <source>
        <dbReference type="ARBA" id="ARBA00023015"/>
    </source>
</evidence>
<dbReference type="GO" id="GO:2000143">
    <property type="term" value="P:negative regulation of DNA-templated transcription initiation"/>
    <property type="evidence" value="ECO:0007669"/>
    <property type="project" value="TreeGrafter"/>
</dbReference>
<evidence type="ECO:0000256" key="7">
    <source>
        <dbReference type="HAMAP-Rule" id="MF_01008"/>
    </source>
</evidence>
<dbReference type="GO" id="GO:0003700">
    <property type="term" value="F:DNA-binding transcription factor activity"/>
    <property type="evidence" value="ECO:0007669"/>
    <property type="project" value="UniProtKB-UniRule"/>
</dbReference>
<evidence type="ECO:0000259" key="8">
    <source>
        <dbReference type="PROSITE" id="PS51740"/>
    </source>
</evidence>
<accession>A0A9D1J6D0</accession>
<dbReference type="PANTHER" id="PTHR34701">
    <property type="entry name" value="TRANSCRIPTIONAL REGULATOR MRAZ"/>
    <property type="match status" value="1"/>
</dbReference>
<evidence type="ECO:0000256" key="6">
    <source>
        <dbReference type="ARBA" id="ARBA00023163"/>
    </source>
</evidence>
<dbReference type="PANTHER" id="PTHR34701:SF1">
    <property type="entry name" value="TRANSCRIPTIONAL REGULATOR MRAZ"/>
    <property type="match status" value="1"/>
</dbReference>
<dbReference type="Gene3D" id="3.40.1550.20">
    <property type="entry name" value="Transcriptional regulator MraZ domain"/>
    <property type="match status" value="1"/>
</dbReference>
<evidence type="ECO:0000313" key="9">
    <source>
        <dbReference type="EMBL" id="HIR62751.1"/>
    </source>
</evidence>
<comment type="subunit">
    <text evidence="7">Forms oligomers.</text>
</comment>
<name>A0A9D1J6D0_9BACT</name>
<dbReference type="InterPro" id="IPR035644">
    <property type="entry name" value="MraZ_C"/>
</dbReference>
<comment type="similarity">
    <text evidence="7">Belongs to the MraZ family.</text>
</comment>
<dbReference type="InterPro" id="IPR003444">
    <property type="entry name" value="MraZ"/>
</dbReference>
<dbReference type="InterPro" id="IPR020603">
    <property type="entry name" value="MraZ_dom"/>
</dbReference>
<organism evidence="9 10">
    <name type="scientific">Candidatus Coprenecus avistercoris</name>
    <dbReference type="NCBI Taxonomy" id="2840730"/>
    <lineage>
        <taxon>Bacteria</taxon>
        <taxon>Pseudomonadati</taxon>
        <taxon>Bacteroidota</taxon>
        <taxon>Bacteroidia</taxon>
        <taxon>Bacteroidales</taxon>
        <taxon>Rikenellaceae</taxon>
        <taxon>Rikenellaceae incertae sedis</taxon>
        <taxon>Candidatus Coprenecus</taxon>
    </lineage>
</organism>
<dbReference type="InterPro" id="IPR035642">
    <property type="entry name" value="MraZ_N"/>
</dbReference>
<keyword evidence="2 7" id="KW-0963">Cytoplasm</keyword>
<dbReference type="SUPFAM" id="SSF89447">
    <property type="entry name" value="AbrB/MazE/MraZ-like"/>
    <property type="match status" value="1"/>
</dbReference>
<keyword evidence="3" id="KW-0677">Repeat</keyword>
<dbReference type="GO" id="GO:0005737">
    <property type="term" value="C:cytoplasm"/>
    <property type="evidence" value="ECO:0007669"/>
    <property type="project" value="UniProtKB-UniRule"/>
</dbReference>
<proteinExistence type="inferred from homology"/>
<comment type="subcellular location">
    <subcellularLocation>
        <location evidence="7">Cytoplasm</location>
        <location evidence="7">Nucleoid</location>
    </subcellularLocation>
</comment>
<evidence type="ECO:0000256" key="3">
    <source>
        <dbReference type="ARBA" id="ARBA00022737"/>
    </source>
</evidence>
<evidence type="ECO:0000256" key="1">
    <source>
        <dbReference type="ARBA" id="ARBA00013860"/>
    </source>
</evidence>
<keyword evidence="5 7" id="KW-0238">DNA-binding</keyword>
<feature type="domain" description="SpoVT-AbrB" evidence="8">
    <location>
        <begin position="85"/>
        <end position="128"/>
    </location>
</feature>
<dbReference type="CDD" id="cd16320">
    <property type="entry name" value="MraZ_N"/>
    <property type="match status" value="1"/>
</dbReference>
<dbReference type="GO" id="GO:0000976">
    <property type="term" value="F:transcription cis-regulatory region binding"/>
    <property type="evidence" value="ECO:0007669"/>
    <property type="project" value="TreeGrafter"/>
</dbReference>
<dbReference type="Pfam" id="PF02381">
    <property type="entry name" value="MraZ"/>
    <property type="match status" value="1"/>
</dbReference>
<dbReference type="HAMAP" id="MF_01008">
    <property type="entry name" value="MraZ"/>
    <property type="match status" value="1"/>
</dbReference>
<evidence type="ECO:0000256" key="2">
    <source>
        <dbReference type="ARBA" id="ARBA00022490"/>
    </source>
</evidence>
<keyword evidence="4 7" id="KW-0805">Transcription regulation</keyword>
<dbReference type="InterPro" id="IPR037914">
    <property type="entry name" value="SpoVT-AbrB_sf"/>
</dbReference>
<dbReference type="Proteomes" id="UP000886744">
    <property type="component" value="Unassembled WGS sequence"/>
</dbReference>
<keyword evidence="6 7" id="KW-0804">Transcription</keyword>